<accession>A0A7X1F9P9</accession>
<keyword evidence="1 4" id="KW-0378">Hydrolase</keyword>
<keyword evidence="2" id="KW-0326">Glycosidase</keyword>
<dbReference type="PANTHER" id="PTHR12304">
    <property type="entry name" value="INOSINE-URIDINE PREFERRING NUCLEOSIDE HYDROLASE"/>
    <property type="match status" value="1"/>
</dbReference>
<dbReference type="InterPro" id="IPR023186">
    <property type="entry name" value="IUNH"/>
</dbReference>
<evidence type="ECO:0000313" key="4">
    <source>
        <dbReference type="EMBL" id="MBC2652936.1"/>
    </source>
</evidence>
<dbReference type="SUPFAM" id="SSF53590">
    <property type="entry name" value="Nucleoside hydrolase"/>
    <property type="match status" value="1"/>
</dbReference>
<organism evidence="4 5">
    <name type="scientific">Novosphingobium aerophilum</name>
    <dbReference type="NCBI Taxonomy" id="2839843"/>
    <lineage>
        <taxon>Bacteria</taxon>
        <taxon>Pseudomonadati</taxon>
        <taxon>Pseudomonadota</taxon>
        <taxon>Alphaproteobacteria</taxon>
        <taxon>Sphingomonadales</taxon>
        <taxon>Sphingomonadaceae</taxon>
        <taxon>Novosphingobium</taxon>
    </lineage>
</organism>
<reference evidence="4 5" key="1">
    <citation type="submission" date="2020-08" db="EMBL/GenBank/DDBJ databases">
        <title>The genome sequence of Novosphingobium flavum 4Y4.</title>
        <authorList>
            <person name="Liu Y."/>
        </authorList>
    </citation>
    <scope>NUCLEOTIDE SEQUENCE [LARGE SCALE GENOMIC DNA]</scope>
    <source>
        <strain evidence="4 5">4Y4</strain>
    </source>
</reference>
<dbReference type="InterPro" id="IPR001910">
    <property type="entry name" value="Inosine/uridine_hydrolase_dom"/>
</dbReference>
<dbReference type="GO" id="GO:0006152">
    <property type="term" value="P:purine nucleoside catabolic process"/>
    <property type="evidence" value="ECO:0007669"/>
    <property type="project" value="TreeGrafter"/>
</dbReference>
<dbReference type="GO" id="GO:0005829">
    <property type="term" value="C:cytosol"/>
    <property type="evidence" value="ECO:0007669"/>
    <property type="project" value="TreeGrafter"/>
</dbReference>
<gene>
    <name evidence="4" type="ORF">H7F49_14655</name>
</gene>
<name>A0A7X1F9P9_9SPHN</name>
<keyword evidence="5" id="KW-1185">Reference proteome</keyword>
<dbReference type="Pfam" id="PF01156">
    <property type="entry name" value="IU_nuc_hydro"/>
    <property type="match status" value="1"/>
</dbReference>
<dbReference type="Proteomes" id="UP000520156">
    <property type="component" value="Unassembled WGS sequence"/>
</dbReference>
<protein>
    <submittedName>
        <fullName evidence="4">Nucleoside hydrolase</fullName>
    </submittedName>
</protein>
<dbReference type="InterPro" id="IPR036452">
    <property type="entry name" value="Ribo_hydro-like"/>
</dbReference>
<dbReference type="RefSeq" id="WP_185684326.1">
    <property type="nucleotide sequence ID" value="NZ_JACLAU010000030.1"/>
</dbReference>
<evidence type="ECO:0000259" key="3">
    <source>
        <dbReference type="Pfam" id="PF01156"/>
    </source>
</evidence>
<dbReference type="PANTHER" id="PTHR12304:SF4">
    <property type="entry name" value="URIDINE NUCLEOSIDASE"/>
    <property type="match status" value="1"/>
</dbReference>
<feature type="domain" description="Inosine/uridine-preferring nucleoside hydrolase" evidence="3">
    <location>
        <begin position="35"/>
        <end position="266"/>
    </location>
</feature>
<dbReference type="GO" id="GO:0008477">
    <property type="term" value="F:purine nucleosidase activity"/>
    <property type="evidence" value="ECO:0007669"/>
    <property type="project" value="TreeGrafter"/>
</dbReference>
<dbReference type="AlphaFoldDB" id="A0A7X1F9P9"/>
<sequence length="340" mass="37255">MLDRRCFLSSTAMSLLLTVPATTWAGLARFKSARVIIDNDFAGDPDGLFQLAHHLLSPSVDVPLIVSSHLPTNFGGPVSASDGVKKAQQVLDIIKRGPLPHLVGGAELPILSRNQWKATPATTAIIREAMREDAREPLFYAAGASLTELAIAWLSEPKIGKRIKLVWIGGNEHPGLAYPPPGPAEPEFNFSVDPVAAQVIFNESDIEIWQVPRDVYRQFLMSTAEISDLAKRCPIGRFLGKQLDEMEAALAKIPDFPAMPISDVYVLGDSPLVTLTALMTPIQPDPSSSRYMLKPTPELLADGTYRDRADTRSMRVYTMVDAGLTFRDMISRFKASGQSR</sequence>
<dbReference type="Gene3D" id="3.90.245.10">
    <property type="entry name" value="Ribonucleoside hydrolase-like"/>
    <property type="match status" value="1"/>
</dbReference>
<evidence type="ECO:0000313" key="5">
    <source>
        <dbReference type="Proteomes" id="UP000520156"/>
    </source>
</evidence>
<evidence type="ECO:0000256" key="1">
    <source>
        <dbReference type="ARBA" id="ARBA00022801"/>
    </source>
</evidence>
<evidence type="ECO:0000256" key="2">
    <source>
        <dbReference type="ARBA" id="ARBA00023295"/>
    </source>
</evidence>
<dbReference type="EMBL" id="JACLAU010000030">
    <property type="protein sequence ID" value="MBC2652936.1"/>
    <property type="molecule type" value="Genomic_DNA"/>
</dbReference>
<proteinExistence type="predicted"/>
<comment type="caution">
    <text evidence="4">The sequence shown here is derived from an EMBL/GenBank/DDBJ whole genome shotgun (WGS) entry which is preliminary data.</text>
</comment>